<dbReference type="PANTHER" id="PTHR22777:SF17">
    <property type="entry name" value="UPF0053 PROTEIN SLL0260"/>
    <property type="match status" value="1"/>
</dbReference>
<evidence type="ECO:0000256" key="2">
    <source>
        <dbReference type="ARBA" id="ARBA00023122"/>
    </source>
</evidence>
<evidence type="ECO:0000259" key="4">
    <source>
        <dbReference type="PROSITE" id="PS51846"/>
    </source>
</evidence>
<dbReference type="Proteomes" id="UP001259659">
    <property type="component" value="Unassembled WGS sequence"/>
</dbReference>
<dbReference type="PROSITE" id="PS51846">
    <property type="entry name" value="CNNM"/>
    <property type="match status" value="1"/>
</dbReference>
<accession>A0ABU2F8Z7</accession>
<evidence type="ECO:0000313" key="6">
    <source>
        <dbReference type="Proteomes" id="UP001259659"/>
    </source>
</evidence>
<evidence type="ECO:0000256" key="1">
    <source>
        <dbReference type="ARBA" id="ARBA00022737"/>
    </source>
</evidence>
<dbReference type="EMBL" id="JAMQON010000001">
    <property type="protein sequence ID" value="MDS0258724.1"/>
    <property type="molecule type" value="Genomic_DNA"/>
</dbReference>
<proteinExistence type="predicted"/>
<dbReference type="PANTHER" id="PTHR22777">
    <property type="entry name" value="HEMOLYSIN-RELATED"/>
    <property type="match status" value="1"/>
</dbReference>
<keyword evidence="3" id="KW-1133">Transmembrane helix</keyword>
<keyword evidence="3" id="KW-0812">Transmembrane</keyword>
<gene>
    <name evidence="5" type="ORF">NDI56_04875</name>
</gene>
<keyword evidence="3" id="KW-0472">Membrane</keyword>
<reference evidence="5 6" key="1">
    <citation type="submission" date="2022-06" db="EMBL/GenBank/DDBJ databases">
        <title>Haloarcula sp. a new haloarchaeum isolate from saline soil.</title>
        <authorList>
            <person name="Strakova D."/>
            <person name="Galisteo C."/>
            <person name="Sanchez-Porro C."/>
            <person name="Ventosa A."/>
        </authorList>
    </citation>
    <scope>NUCLEOTIDE SEQUENCE [LARGE SCALE GENOMIC DNA]</scope>
    <source>
        <strain evidence="5 6">S1CR25-12</strain>
    </source>
</reference>
<name>A0ABU2F8Z7_9EURY</name>
<evidence type="ECO:0000256" key="3">
    <source>
        <dbReference type="SAM" id="Phobius"/>
    </source>
</evidence>
<keyword evidence="6" id="KW-1185">Reference proteome</keyword>
<organism evidence="5 6">
    <name type="scientific">Haloarcula saliterrae</name>
    <dbReference type="NCBI Taxonomy" id="2950534"/>
    <lineage>
        <taxon>Archaea</taxon>
        <taxon>Methanobacteriati</taxon>
        <taxon>Methanobacteriota</taxon>
        <taxon>Stenosarchaea group</taxon>
        <taxon>Halobacteria</taxon>
        <taxon>Halobacteriales</taxon>
        <taxon>Haloarculaceae</taxon>
        <taxon>Haloarcula</taxon>
    </lineage>
</organism>
<sequence>MAVPLAPTLVAIVLLLACSAFFSSSETALFSLSREWVAQAAPTDARAAAVADVLEDPHRLLVTLLVGNNVVNITLSSLLTALLVDRLEPGLAVVATTVVASTVILVAGEILPKSYGLGHAQSFALTVVRPLRYVELLLYPVVTVFDLLTRTVSDRIGGQQSIEQTYDEVE</sequence>
<dbReference type="RefSeq" id="WP_310918286.1">
    <property type="nucleotide sequence ID" value="NZ_JAMQON010000001.1"/>
</dbReference>
<keyword evidence="1" id="KW-0677">Repeat</keyword>
<dbReference type="InterPro" id="IPR002550">
    <property type="entry name" value="CNNM"/>
</dbReference>
<evidence type="ECO:0000313" key="5">
    <source>
        <dbReference type="EMBL" id="MDS0258724.1"/>
    </source>
</evidence>
<comment type="caution">
    <text evidence="5">The sequence shown here is derived from an EMBL/GenBank/DDBJ whole genome shotgun (WGS) entry which is preliminary data.</text>
</comment>
<feature type="domain" description="CNNM transmembrane" evidence="4">
    <location>
        <begin position="1"/>
        <end position="170"/>
    </location>
</feature>
<feature type="transmembrane region" description="Helical" evidence="3">
    <location>
        <begin position="64"/>
        <end position="84"/>
    </location>
</feature>
<protein>
    <submittedName>
        <fullName evidence="5">DUF21 domain-containing protein</fullName>
    </submittedName>
</protein>
<keyword evidence="2" id="KW-0129">CBS domain</keyword>
<dbReference type="Pfam" id="PF01595">
    <property type="entry name" value="CNNM"/>
    <property type="match status" value="1"/>
</dbReference>
<feature type="transmembrane region" description="Helical" evidence="3">
    <location>
        <begin position="91"/>
        <end position="111"/>
    </location>
</feature>